<comment type="catalytic activity">
    <reaction evidence="1">
        <text>ATP + protein L-histidine = ADP + protein N-phospho-L-histidine.</text>
        <dbReference type="EC" id="2.7.13.3"/>
    </reaction>
</comment>
<dbReference type="RefSeq" id="WP_189068736.1">
    <property type="nucleotide sequence ID" value="NZ_BMPE01000003.1"/>
</dbReference>
<dbReference type="SMART" id="SM00448">
    <property type="entry name" value="REC"/>
    <property type="match status" value="1"/>
</dbReference>
<dbReference type="Pfam" id="PF00072">
    <property type="entry name" value="Response_reg"/>
    <property type="match status" value="1"/>
</dbReference>
<dbReference type="SUPFAM" id="SSF52172">
    <property type="entry name" value="CheY-like"/>
    <property type="match status" value="1"/>
</dbReference>
<dbReference type="InterPro" id="IPR001789">
    <property type="entry name" value="Sig_transdc_resp-reg_receiver"/>
</dbReference>
<dbReference type="InterPro" id="IPR004358">
    <property type="entry name" value="Sig_transdc_His_kin-like_C"/>
</dbReference>
<dbReference type="InterPro" id="IPR005467">
    <property type="entry name" value="His_kinase_dom"/>
</dbReference>
<gene>
    <name evidence="9" type="ORF">GCM10010844_18870</name>
</gene>
<evidence type="ECO:0000259" key="8">
    <source>
        <dbReference type="PROSITE" id="PS50110"/>
    </source>
</evidence>
<keyword evidence="5" id="KW-0418">Kinase</keyword>
<dbReference type="SUPFAM" id="SSF55874">
    <property type="entry name" value="ATPase domain of HSP90 chaperone/DNA topoisomerase II/histidine kinase"/>
    <property type="match status" value="1"/>
</dbReference>
<dbReference type="InterPro" id="IPR036890">
    <property type="entry name" value="HATPase_C_sf"/>
</dbReference>
<evidence type="ECO:0000256" key="3">
    <source>
        <dbReference type="ARBA" id="ARBA00022553"/>
    </source>
</evidence>
<dbReference type="Gene3D" id="3.40.50.2300">
    <property type="match status" value="1"/>
</dbReference>
<dbReference type="Pfam" id="PF02518">
    <property type="entry name" value="HATPase_c"/>
    <property type="match status" value="1"/>
</dbReference>
<organism evidence="9 10">
    <name type="scientific">Deinococcus radiotolerans</name>
    <dbReference type="NCBI Taxonomy" id="1309407"/>
    <lineage>
        <taxon>Bacteria</taxon>
        <taxon>Thermotogati</taxon>
        <taxon>Deinococcota</taxon>
        <taxon>Deinococci</taxon>
        <taxon>Deinococcales</taxon>
        <taxon>Deinococcaceae</taxon>
        <taxon>Deinococcus</taxon>
    </lineage>
</organism>
<feature type="modified residue" description="4-aspartylphosphate" evidence="6">
    <location>
        <position position="58"/>
    </location>
</feature>
<reference evidence="10" key="1">
    <citation type="journal article" date="2019" name="Int. J. Syst. Evol. Microbiol.">
        <title>The Global Catalogue of Microorganisms (GCM) 10K type strain sequencing project: providing services to taxonomists for standard genome sequencing and annotation.</title>
        <authorList>
            <consortium name="The Broad Institute Genomics Platform"/>
            <consortium name="The Broad Institute Genome Sequencing Center for Infectious Disease"/>
            <person name="Wu L."/>
            <person name="Ma J."/>
        </authorList>
    </citation>
    <scope>NUCLEOTIDE SEQUENCE [LARGE SCALE GENOMIC DNA]</scope>
    <source>
        <strain evidence="10">JCM 19173</strain>
    </source>
</reference>
<dbReference type="PANTHER" id="PTHR43304">
    <property type="entry name" value="PHYTOCHROME-LIKE PROTEIN CPH1"/>
    <property type="match status" value="1"/>
</dbReference>
<dbReference type="PROSITE" id="PS50110">
    <property type="entry name" value="RESPONSE_REGULATORY"/>
    <property type="match status" value="1"/>
</dbReference>
<evidence type="ECO:0000256" key="5">
    <source>
        <dbReference type="ARBA" id="ARBA00022777"/>
    </source>
</evidence>
<evidence type="ECO:0000256" key="1">
    <source>
        <dbReference type="ARBA" id="ARBA00000085"/>
    </source>
</evidence>
<evidence type="ECO:0000256" key="4">
    <source>
        <dbReference type="ARBA" id="ARBA00022679"/>
    </source>
</evidence>
<dbReference type="Proteomes" id="UP000604341">
    <property type="component" value="Unassembled WGS sequence"/>
</dbReference>
<feature type="domain" description="Response regulatory" evidence="8">
    <location>
        <begin position="6"/>
        <end position="120"/>
    </location>
</feature>
<dbReference type="InterPro" id="IPR036097">
    <property type="entry name" value="HisK_dim/P_sf"/>
</dbReference>
<name>A0ABQ2FL85_9DEIO</name>
<evidence type="ECO:0000259" key="7">
    <source>
        <dbReference type="PROSITE" id="PS50109"/>
    </source>
</evidence>
<dbReference type="InterPro" id="IPR003594">
    <property type="entry name" value="HATPase_dom"/>
</dbReference>
<accession>A0ABQ2FL85</accession>
<keyword evidence="3 6" id="KW-0597">Phosphoprotein</keyword>
<dbReference type="CDD" id="cd00082">
    <property type="entry name" value="HisKA"/>
    <property type="match status" value="1"/>
</dbReference>
<keyword evidence="10" id="KW-1185">Reference proteome</keyword>
<dbReference type="PROSITE" id="PS50109">
    <property type="entry name" value="HIS_KIN"/>
    <property type="match status" value="1"/>
</dbReference>
<dbReference type="EMBL" id="BMPE01000003">
    <property type="protein sequence ID" value="GGL00624.1"/>
    <property type="molecule type" value="Genomic_DNA"/>
</dbReference>
<evidence type="ECO:0000256" key="2">
    <source>
        <dbReference type="ARBA" id="ARBA00012438"/>
    </source>
</evidence>
<dbReference type="InterPro" id="IPR052162">
    <property type="entry name" value="Sensor_kinase/Photoreceptor"/>
</dbReference>
<dbReference type="PANTHER" id="PTHR43304:SF1">
    <property type="entry name" value="PAC DOMAIN-CONTAINING PROTEIN"/>
    <property type="match status" value="1"/>
</dbReference>
<dbReference type="Gene3D" id="1.10.287.130">
    <property type="match status" value="1"/>
</dbReference>
<protein>
    <recommendedName>
        <fullName evidence="2">histidine kinase</fullName>
        <ecNumber evidence="2">2.7.13.3</ecNumber>
    </recommendedName>
</protein>
<dbReference type="Gene3D" id="3.30.450.20">
    <property type="entry name" value="PAS domain"/>
    <property type="match status" value="1"/>
</dbReference>
<comment type="caution">
    <text evidence="9">The sequence shown here is derived from an EMBL/GenBank/DDBJ whole genome shotgun (WGS) entry which is preliminary data.</text>
</comment>
<dbReference type="SMART" id="SM00388">
    <property type="entry name" value="HisKA"/>
    <property type="match status" value="1"/>
</dbReference>
<dbReference type="SMART" id="SM00387">
    <property type="entry name" value="HATPase_c"/>
    <property type="match status" value="1"/>
</dbReference>
<feature type="domain" description="Histidine kinase" evidence="7">
    <location>
        <begin position="397"/>
        <end position="614"/>
    </location>
</feature>
<dbReference type="EC" id="2.7.13.3" evidence="2"/>
<dbReference type="SUPFAM" id="SSF47384">
    <property type="entry name" value="Homodimeric domain of signal transducing histidine kinase"/>
    <property type="match status" value="1"/>
</dbReference>
<sequence>MTQSIHVLVIDDSPEDTATYLRYLRAWPDWQVTLSQASLGEEAAALLRTTTPDVILLDYQLPDTTGVEFLQEHPPGCAVIILTGVGDEEIAVQAMRAGAQDYLVKGRLTPDTLRRSVQAALNTHALSQALSDAQAQQSALLRSITDGVLQVDGELRVLNLNRAAEGLLDTNPDLRGQPLTSLAWLTGTALPDLLRAGTGGSADLHTPRGTWLHARVYPGEHVQTVYLYDDTPRREIQARERAHTQQLNELYATAAALNAARTLQDVQRAARHAAPALLGSDAQLILPGEPLPPDLAPDVQGWLSGHPTQPERTPSWRGTPLTHDGAWLGTLLVHRTEEDGARATLYSTFEELLHTALMRAALLEREQQDRHTLEERVKVRTAALERSNRDLEQFAHVASHDLKEPLRTIGSFTQLLSSRYSTQLDSRAQRYMNIIVDGAQRMATLIDDVLSISRMHDRHAPPTRTDLNALVQSVQVQLHTLISDTGGEVQVGPLPTLTVNPTQFTQLFLNLIGNALKFHRAGVHPVVQLSAHERAGTWHFTVRDNGIGVPEEYAERVFVIFQRLHTRDEYVGNGIGLALCRRIVEDRGGRIWIDPPTAGGPGGTTIQFTVPVAPPRTDADLPVVSHVSRIHR</sequence>
<dbReference type="SUPFAM" id="SSF55785">
    <property type="entry name" value="PYP-like sensor domain (PAS domain)"/>
    <property type="match status" value="1"/>
</dbReference>
<dbReference type="InterPro" id="IPR003661">
    <property type="entry name" value="HisK_dim/P_dom"/>
</dbReference>
<dbReference type="InterPro" id="IPR011006">
    <property type="entry name" value="CheY-like_superfamily"/>
</dbReference>
<dbReference type="Gene3D" id="3.30.565.10">
    <property type="entry name" value="Histidine kinase-like ATPase, C-terminal domain"/>
    <property type="match status" value="1"/>
</dbReference>
<keyword evidence="4" id="KW-0808">Transferase</keyword>
<evidence type="ECO:0000313" key="9">
    <source>
        <dbReference type="EMBL" id="GGL00624.1"/>
    </source>
</evidence>
<evidence type="ECO:0000313" key="10">
    <source>
        <dbReference type="Proteomes" id="UP000604341"/>
    </source>
</evidence>
<evidence type="ECO:0000256" key="6">
    <source>
        <dbReference type="PROSITE-ProRule" id="PRU00169"/>
    </source>
</evidence>
<dbReference type="InterPro" id="IPR035965">
    <property type="entry name" value="PAS-like_dom_sf"/>
</dbReference>
<dbReference type="PRINTS" id="PR00344">
    <property type="entry name" value="BCTRLSENSOR"/>
</dbReference>
<dbReference type="Pfam" id="PF00512">
    <property type="entry name" value="HisKA"/>
    <property type="match status" value="1"/>
</dbReference>
<proteinExistence type="predicted"/>